<keyword evidence="2" id="KW-1185">Reference proteome</keyword>
<dbReference type="EMBL" id="CAJNRD030001122">
    <property type="protein sequence ID" value="CAG5100601.1"/>
    <property type="molecule type" value="Genomic_DNA"/>
</dbReference>
<name>A0A8J2HK60_COTCN</name>
<accession>A0A8J2HK60</accession>
<evidence type="ECO:0000313" key="1">
    <source>
        <dbReference type="EMBL" id="CAG5100601.1"/>
    </source>
</evidence>
<reference evidence="1" key="1">
    <citation type="submission" date="2021-04" db="EMBL/GenBank/DDBJ databases">
        <authorList>
            <person name="Chebbi M.A.C M."/>
        </authorList>
    </citation>
    <scope>NUCLEOTIDE SEQUENCE</scope>
</reference>
<organism evidence="1 2">
    <name type="scientific">Cotesia congregata</name>
    <name type="common">Parasitoid wasp</name>
    <name type="synonym">Apanteles congregatus</name>
    <dbReference type="NCBI Taxonomy" id="51543"/>
    <lineage>
        <taxon>Eukaryota</taxon>
        <taxon>Metazoa</taxon>
        <taxon>Ecdysozoa</taxon>
        <taxon>Arthropoda</taxon>
        <taxon>Hexapoda</taxon>
        <taxon>Insecta</taxon>
        <taxon>Pterygota</taxon>
        <taxon>Neoptera</taxon>
        <taxon>Endopterygota</taxon>
        <taxon>Hymenoptera</taxon>
        <taxon>Apocrita</taxon>
        <taxon>Ichneumonoidea</taxon>
        <taxon>Braconidae</taxon>
        <taxon>Microgastrinae</taxon>
        <taxon>Cotesia</taxon>
    </lineage>
</organism>
<gene>
    <name evidence="1" type="ORF">HICCMSTLAB_LOCUS9674</name>
</gene>
<dbReference type="Proteomes" id="UP000786811">
    <property type="component" value="Unassembled WGS sequence"/>
</dbReference>
<dbReference type="AlphaFoldDB" id="A0A8J2HK60"/>
<dbReference type="OrthoDB" id="8191915at2759"/>
<proteinExistence type="predicted"/>
<dbReference type="PANTHER" id="PTHR46579">
    <property type="entry name" value="F5/8 TYPE C DOMAIN-CONTAINING PROTEIN-RELATED"/>
    <property type="match status" value="1"/>
</dbReference>
<evidence type="ECO:0000313" key="2">
    <source>
        <dbReference type="Proteomes" id="UP000786811"/>
    </source>
</evidence>
<comment type="caution">
    <text evidence="1">The sequence shown here is derived from an EMBL/GenBank/DDBJ whole genome shotgun (WGS) entry which is preliminary data.</text>
</comment>
<sequence>MQKKNKKIKKKGIKSRSVLCDIPGFDIIKSLDVDWMHCVGLGVCRQFAGLWFDSKNSNEEFYFGDRIDVVDNLITSFFPTSTFSRTPRKLSDRVHFKAHEWIIDYLSKSSKPQTKKVLG</sequence>
<protein>
    <submittedName>
        <fullName evidence="1">Uncharacterized protein</fullName>
    </submittedName>
</protein>
<dbReference type="PANTHER" id="PTHR46579:SF1">
    <property type="entry name" value="F5_8 TYPE C DOMAIN-CONTAINING PROTEIN"/>
    <property type="match status" value="1"/>
</dbReference>